<dbReference type="SUPFAM" id="SSF50465">
    <property type="entry name" value="EF-Tu/eEF-1alpha/eIF2-gamma C-terminal domain"/>
    <property type="match status" value="1"/>
</dbReference>
<dbReference type="AlphaFoldDB" id="A0A6F9DW70"/>
<keyword evidence="6 12" id="KW-0251">Elongation factor</keyword>
<organism evidence="12">
    <name type="scientific">Phallusia mammillata</name>
    <dbReference type="NCBI Taxonomy" id="59560"/>
    <lineage>
        <taxon>Eukaryota</taxon>
        <taxon>Metazoa</taxon>
        <taxon>Chordata</taxon>
        <taxon>Tunicata</taxon>
        <taxon>Ascidiacea</taxon>
        <taxon>Phlebobranchia</taxon>
        <taxon>Ascidiidae</taxon>
        <taxon>Phallusia</taxon>
    </lineage>
</organism>
<dbReference type="FunFam" id="2.40.30.10:FF:000085">
    <property type="entry name" value="Elongation factor Tu"/>
    <property type="match status" value="1"/>
</dbReference>
<comment type="subcellular location">
    <subcellularLocation>
        <location evidence="1">Mitochondrion</location>
    </subcellularLocation>
</comment>
<keyword evidence="8" id="KW-0496">Mitochondrion</keyword>
<evidence type="ECO:0000256" key="2">
    <source>
        <dbReference type="ARBA" id="ARBA00007249"/>
    </source>
</evidence>
<dbReference type="InterPro" id="IPR009000">
    <property type="entry name" value="Transl_B-barrel_sf"/>
</dbReference>
<keyword evidence="5" id="KW-0547">Nucleotide-binding</keyword>
<reference evidence="12" key="1">
    <citation type="submission" date="2020-04" db="EMBL/GenBank/DDBJ databases">
        <authorList>
            <person name="Neveu A P."/>
        </authorList>
    </citation>
    <scope>NUCLEOTIDE SEQUENCE</scope>
    <source>
        <tissue evidence="12">Whole embryo</tissue>
    </source>
</reference>
<dbReference type="FunFam" id="3.40.50.300:FF:000003">
    <property type="entry name" value="Elongation factor Tu"/>
    <property type="match status" value="1"/>
</dbReference>
<dbReference type="Pfam" id="PF03144">
    <property type="entry name" value="GTP_EFTU_D2"/>
    <property type="match status" value="1"/>
</dbReference>
<dbReference type="GO" id="GO:0005525">
    <property type="term" value="F:GTP binding"/>
    <property type="evidence" value="ECO:0007669"/>
    <property type="project" value="UniProtKB-KW"/>
</dbReference>
<dbReference type="Pfam" id="PF03143">
    <property type="entry name" value="GTP_EFTU_D3"/>
    <property type="match status" value="1"/>
</dbReference>
<dbReference type="PROSITE" id="PS00301">
    <property type="entry name" value="G_TR_1"/>
    <property type="match status" value="1"/>
</dbReference>
<evidence type="ECO:0000313" key="12">
    <source>
        <dbReference type="EMBL" id="CAB3267379.1"/>
    </source>
</evidence>
<dbReference type="GO" id="GO:0070125">
    <property type="term" value="P:mitochondrial translational elongation"/>
    <property type="evidence" value="ECO:0007669"/>
    <property type="project" value="TreeGrafter"/>
</dbReference>
<dbReference type="InterPro" id="IPR000795">
    <property type="entry name" value="T_Tr_GTP-bd_dom"/>
</dbReference>
<evidence type="ECO:0000256" key="7">
    <source>
        <dbReference type="ARBA" id="ARBA00022917"/>
    </source>
</evidence>
<evidence type="ECO:0000256" key="8">
    <source>
        <dbReference type="ARBA" id="ARBA00023128"/>
    </source>
</evidence>
<feature type="domain" description="Tr-type G" evidence="11">
    <location>
        <begin position="70"/>
        <end position="263"/>
    </location>
</feature>
<dbReference type="InterPro" id="IPR004160">
    <property type="entry name" value="Transl_elong_EFTu/EF1A_C"/>
</dbReference>
<dbReference type="InterPro" id="IPR009001">
    <property type="entry name" value="Transl_elong_EF1A/Init_IF2_C"/>
</dbReference>
<keyword evidence="7" id="KW-0648">Protein biosynthesis</keyword>
<dbReference type="NCBIfam" id="NF009373">
    <property type="entry name" value="PRK12736.1"/>
    <property type="match status" value="1"/>
</dbReference>
<dbReference type="PANTHER" id="PTHR43721:SF36">
    <property type="entry name" value="ELONGATION FACTOR TU, MITOCHONDRIAL"/>
    <property type="match status" value="1"/>
</dbReference>
<evidence type="ECO:0000256" key="1">
    <source>
        <dbReference type="ARBA" id="ARBA00004173"/>
    </source>
</evidence>
<dbReference type="NCBIfam" id="NF000766">
    <property type="entry name" value="PRK00049.1"/>
    <property type="match status" value="1"/>
</dbReference>
<dbReference type="PROSITE" id="PS51722">
    <property type="entry name" value="G_TR_2"/>
    <property type="match status" value="1"/>
</dbReference>
<accession>A0A6F9DW70</accession>
<dbReference type="InterPro" id="IPR041709">
    <property type="entry name" value="EF-Tu_GTP-bd"/>
</dbReference>
<keyword evidence="9" id="KW-0342">GTP-binding</keyword>
<dbReference type="InterPro" id="IPR050055">
    <property type="entry name" value="EF-Tu_GTPase"/>
</dbReference>
<evidence type="ECO:0000256" key="5">
    <source>
        <dbReference type="ARBA" id="ARBA00022741"/>
    </source>
</evidence>
<dbReference type="SUPFAM" id="SSF50447">
    <property type="entry name" value="Translation proteins"/>
    <property type="match status" value="1"/>
</dbReference>
<dbReference type="GO" id="GO:0003924">
    <property type="term" value="F:GTPase activity"/>
    <property type="evidence" value="ECO:0007669"/>
    <property type="project" value="InterPro"/>
</dbReference>
<evidence type="ECO:0000256" key="10">
    <source>
        <dbReference type="ARBA" id="ARBA00051990"/>
    </source>
</evidence>
<dbReference type="SUPFAM" id="SSF52540">
    <property type="entry name" value="P-loop containing nucleoside triphosphate hydrolases"/>
    <property type="match status" value="1"/>
</dbReference>
<protein>
    <recommendedName>
        <fullName evidence="4">Elongation factor Tu, mitochondrial</fullName>
        <ecNumber evidence="3">3.6.5.3</ecNumber>
    </recommendedName>
</protein>
<dbReference type="PRINTS" id="PR00315">
    <property type="entry name" value="ELONGATNFCT"/>
</dbReference>
<evidence type="ECO:0000259" key="11">
    <source>
        <dbReference type="PROSITE" id="PS51722"/>
    </source>
</evidence>
<dbReference type="GO" id="GO:0005739">
    <property type="term" value="C:mitochondrion"/>
    <property type="evidence" value="ECO:0007669"/>
    <property type="project" value="UniProtKB-SubCell"/>
</dbReference>
<dbReference type="InterPro" id="IPR027417">
    <property type="entry name" value="P-loop_NTPase"/>
</dbReference>
<dbReference type="EMBL" id="LR791517">
    <property type="protein sequence ID" value="CAB3267379.1"/>
    <property type="molecule type" value="mRNA"/>
</dbReference>
<evidence type="ECO:0000256" key="6">
    <source>
        <dbReference type="ARBA" id="ARBA00022768"/>
    </source>
</evidence>
<evidence type="ECO:0000256" key="4">
    <source>
        <dbReference type="ARBA" id="ARBA00017898"/>
    </source>
</evidence>
<gene>
    <name evidence="12" type="primary">Tufm</name>
</gene>
<dbReference type="GO" id="GO:0003746">
    <property type="term" value="F:translation elongation factor activity"/>
    <property type="evidence" value="ECO:0007669"/>
    <property type="project" value="UniProtKB-KW"/>
</dbReference>
<dbReference type="Gene3D" id="2.40.30.10">
    <property type="entry name" value="Translation factors"/>
    <property type="match status" value="2"/>
</dbReference>
<dbReference type="Gene3D" id="3.40.50.300">
    <property type="entry name" value="P-loop containing nucleotide triphosphate hydrolases"/>
    <property type="match status" value="1"/>
</dbReference>
<evidence type="ECO:0000256" key="9">
    <source>
        <dbReference type="ARBA" id="ARBA00023134"/>
    </source>
</evidence>
<dbReference type="InterPro" id="IPR031157">
    <property type="entry name" value="G_TR_CS"/>
</dbReference>
<proteinExistence type="evidence at transcript level"/>
<comment type="catalytic activity">
    <reaction evidence="10">
        <text>GTP + H2O = GDP + phosphate + H(+)</text>
        <dbReference type="Rhea" id="RHEA:19669"/>
        <dbReference type="ChEBI" id="CHEBI:15377"/>
        <dbReference type="ChEBI" id="CHEBI:15378"/>
        <dbReference type="ChEBI" id="CHEBI:37565"/>
        <dbReference type="ChEBI" id="CHEBI:43474"/>
        <dbReference type="ChEBI" id="CHEBI:58189"/>
        <dbReference type="EC" id="3.6.5.3"/>
    </reaction>
    <physiologicalReaction direction="left-to-right" evidence="10">
        <dbReference type="Rhea" id="RHEA:19670"/>
    </physiologicalReaction>
</comment>
<dbReference type="Pfam" id="PF00009">
    <property type="entry name" value="GTP_EFTU"/>
    <property type="match status" value="1"/>
</dbReference>
<sequence>MLFADWGFVLFQNIYKMASIAAGRLFKFSGPAVKHLKPSPKLLNCKRYQLIASTFIGRRCYAKETHSREKMHMNIGTIGHVDHGKTTLTAAITKHLAEKAGAGKFYAYDQIDNAPEERARGITINASVVAYETENRHYGHVDCPGHADYIKNMITGTSKMDAAILVVAATDGTMLQTREHLLLAKQIGVNDLIVYMNKADVADEEMIELVEMEIREVLTNHGFNGDDTPVIIGSALCALEDKEPKLGNDSITKLVEEIDKLPMPKRNLDSPAVLPVETTHKIPGKGTVVTGCMSQGVFKKGDAVEIIGYGSTLKATIAGMEMFHKTLERCEAGDSAGLLVKGVKREELRRGMVAVAAGQIRPARSIIAQFYLLSKSEGGRDKPIPNDFSAMLFFKTWNCEARSVIEENDLVMPGEQGKMKFVIRVPMVMIVGDRFTLRTGSVTVGTGIVTEVIEAGKKENFDIFEAIRVENKRLKMLQAQQKKK</sequence>
<dbReference type="CDD" id="cd01884">
    <property type="entry name" value="EF_Tu"/>
    <property type="match status" value="1"/>
</dbReference>
<comment type="similarity">
    <text evidence="2">Belongs to the TRAFAC class translation factor GTPase superfamily. Classic translation factor GTPase family. EF-Tu/EF-1A subfamily.</text>
</comment>
<dbReference type="InterPro" id="IPR004161">
    <property type="entry name" value="EFTu-like_2"/>
</dbReference>
<dbReference type="PANTHER" id="PTHR43721">
    <property type="entry name" value="ELONGATION FACTOR TU-RELATED"/>
    <property type="match status" value="1"/>
</dbReference>
<name>A0A6F9DW70_9ASCI</name>
<dbReference type="NCBIfam" id="NF009372">
    <property type="entry name" value="PRK12735.1"/>
    <property type="match status" value="1"/>
</dbReference>
<evidence type="ECO:0000256" key="3">
    <source>
        <dbReference type="ARBA" id="ARBA00011986"/>
    </source>
</evidence>
<dbReference type="EC" id="3.6.5.3" evidence="3"/>